<evidence type="ECO:0000313" key="1">
    <source>
        <dbReference type="EMBL" id="MBN7827914.1"/>
    </source>
</evidence>
<gene>
    <name evidence="1" type="ORF">J0A66_22030</name>
</gene>
<dbReference type="EMBL" id="JAFKCV010000159">
    <property type="protein sequence ID" value="MBN7827914.1"/>
    <property type="molecule type" value="Genomic_DNA"/>
</dbReference>
<dbReference type="SUPFAM" id="SSF58104">
    <property type="entry name" value="Methyl-accepting chemotaxis protein (MCP) signaling domain"/>
    <property type="match status" value="1"/>
</dbReference>
<name>A0A939DS08_9ALTE</name>
<dbReference type="AlphaFoldDB" id="A0A939DS08"/>
<dbReference type="Proteomes" id="UP000664654">
    <property type="component" value="Unassembled WGS sequence"/>
</dbReference>
<sequence>MHDFAVNTGLMLDRFIATTVDMSASSMDLLEKVNKIYDAMPQVMKALKDIDEIASQTNLLA</sequence>
<reference evidence="1" key="1">
    <citation type="submission" date="2021-03" db="EMBL/GenBank/DDBJ databases">
        <title>novel species isolated from a fishpond in China.</title>
        <authorList>
            <person name="Lu H."/>
            <person name="Cai Z."/>
        </authorList>
    </citation>
    <scope>NUCLEOTIDE SEQUENCE</scope>
    <source>
        <strain evidence="1">JCM 30855</strain>
    </source>
</reference>
<dbReference type="Gene3D" id="1.10.287.950">
    <property type="entry name" value="Methyl-accepting chemotaxis protein"/>
    <property type="match status" value="1"/>
</dbReference>
<organism evidence="1 2">
    <name type="scientific">Bowmanella dokdonensis</name>
    <dbReference type="NCBI Taxonomy" id="751969"/>
    <lineage>
        <taxon>Bacteria</taxon>
        <taxon>Pseudomonadati</taxon>
        <taxon>Pseudomonadota</taxon>
        <taxon>Gammaproteobacteria</taxon>
        <taxon>Alteromonadales</taxon>
        <taxon>Alteromonadaceae</taxon>
        <taxon>Bowmanella</taxon>
    </lineage>
</organism>
<proteinExistence type="predicted"/>
<protein>
    <submittedName>
        <fullName evidence="1">Chemotaxis protein</fullName>
    </submittedName>
</protein>
<evidence type="ECO:0000313" key="2">
    <source>
        <dbReference type="Proteomes" id="UP000664654"/>
    </source>
</evidence>
<keyword evidence="2" id="KW-1185">Reference proteome</keyword>
<accession>A0A939DS08</accession>
<comment type="caution">
    <text evidence="1">The sequence shown here is derived from an EMBL/GenBank/DDBJ whole genome shotgun (WGS) entry which is preliminary data.</text>
</comment>
<feature type="non-terminal residue" evidence="1">
    <location>
        <position position="61"/>
    </location>
</feature>